<keyword evidence="5" id="KW-0804">Transcription</keyword>
<keyword evidence="9" id="KW-1185">Reference proteome</keyword>
<evidence type="ECO:0000256" key="2">
    <source>
        <dbReference type="ARBA" id="ARBA00023015"/>
    </source>
</evidence>
<dbReference type="SUPFAM" id="SSF88659">
    <property type="entry name" value="Sigma3 and sigma4 domains of RNA polymerase sigma factors"/>
    <property type="match status" value="1"/>
</dbReference>
<dbReference type="SUPFAM" id="SSF88946">
    <property type="entry name" value="Sigma2 domain of RNA polymerase sigma factors"/>
    <property type="match status" value="1"/>
</dbReference>
<evidence type="ECO:0000313" key="8">
    <source>
        <dbReference type="EMBL" id="QLY40729.1"/>
    </source>
</evidence>
<dbReference type="InterPro" id="IPR014284">
    <property type="entry name" value="RNA_pol_sigma-70_dom"/>
</dbReference>
<dbReference type="Proteomes" id="UP000512167">
    <property type="component" value="Chromosome"/>
</dbReference>
<evidence type="ECO:0000256" key="3">
    <source>
        <dbReference type="ARBA" id="ARBA00023082"/>
    </source>
</evidence>
<dbReference type="AlphaFoldDB" id="A0A7L6N869"/>
<dbReference type="KEGG" id="tbk:HF295_07645"/>
<dbReference type="GO" id="GO:0006352">
    <property type="term" value="P:DNA-templated transcription initiation"/>
    <property type="evidence" value="ECO:0007669"/>
    <property type="project" value="InterPro"/>
</dbReference>
<evidence type="ECO:0000256" key="5">
    <source>
        <dbReference type="ARBA" id="ARBA00023163"/>
    </source>
</evidence>
<dbReference type="InterPro" id="IPR007627">
    <property type="entry name" value="RNA_pol_sigma70_r2"/>
</dbReference>
<dbReference type="Gene3D" id="1.10.10.10">
    <property type="entry name" value="Winged helix-like DNA-binding domain superfamily/Winged helix DNA-binding domain"/>
    <property type="match status" value="1"/>
</dbReference>
<dbReference type="InterPro" id="IPR013324">
    <property type="entry name" value="RNA_pol_sigma_r3/r4-like"/>
</dbReference>
<reference evidence="8 9" key="1">
    <citation type="submission" date="2020-04" db="EMBL/GenBank/DDBJ databases">
        <authorList>
            <person name="Zheng R.K."/>
            <person name="Sun C.M."/>
        </authorList>
    </citation>
    <scope>NUCLEOTIDE SEQUENCE [LARGE SCALE GENOMIC DNA]</scope>
    <source>
        <strain evidence="9">zrk29</strain>
    </source>
</reference>
<organism evidence="8 9">
    <name type="scientific">Hujiaoplasma nucleasis</name>
    <dbReference type="NCBI Taxonomy" id="2725268"/>
    <lineage>
        <taxon>Bacteria</taxon>
        <taxon>Bacillati</taxon>
        <taxon>Mycoplasmatota</taxon>
        <taxon>Mollicutes</taxon>
        <taxon>Candidatus Izemoplasmatales</taxon>
        <taxon>Hujiaoplasmataceae</taxon>
        <taxon>Hujiaoplasma</taxon>
    </lineage>
</organism>
<dbReference type="InterPro" id="IPR013325">
    <property type="entry name" value="RNA_pol_sigma_r2"/>
</dbReference>
<name>A0A7L6N869_9MOLU</name>
<feature type="domain" description="RNA polymerase sigma-70 region 4" evidence="7">
    <location>
        <begin position="129"/>
        <end position="175"/>
    </location>
</feature>
<evidence type="ECO:0000256" key="4">
    <source>
        <dbReference type="ARBA" id="ARBA00023125"/>
    </source>
</evidence>
<dbReference type="Gene3D" id="1.10.1740.10">
    <property type="match status" value="1"/>
</dbReference>
<evidence type="ECO:0000259" key="7">
    <source>
        <dbReference type="Pfam" id="PF04545"/>
    </source>
</evidence>
<feature type="domain" description="RNA polymerase sigma-70 region 2" evidence="6">
    <location>
        <begin position="24"/>
        <end position="91"/>
    </location>
</feature>
<proteinExistence type="inferred from homology"/>
<dbReference type="NCBIfam" id="TIGR02937">
    <property type="entry name" value="sigma70-ECF"/>
    <property type="match status" value="1"/>
</dbReference>
<evidence type="ECO:0000256" key="1">
    <source>
        <dbReference type="ARBA" id="ARBA00010641"/>
    </source>
</evidence>
<keyword evidence="3" id="KW-0731">Sigma factor</keyword>
<dbReference type="GO" id="GO:0016987">
    <property type="term" value="F:sigma factor activity"/>
    <property type="evidence" value="ECO:0007669"/>
    <property type="project" value="UniProtKB-KW"/>
</dbReference>
<dbReference type="PANTHER" id="PTHR43133:SF60">
    <property type="entry name" value="RNA POLYMERASE SIGMA FACTOR SIGV"/>
    <property type="match status" value="1"/>
</dbReference>
<dbReference type="InterPro" id="IPR007630">
    <property type="entry name" value="RNA_pol_sigma70_r4"/>
</dbReference>
<accession>A0A7L6N869</accession>
<gene>
    <name evidence="8" type="ORF">HF295_07645</name>
</gene>
<dbReference type="Pfam" id="PF04545">
    <property type="entry name" value="Sigma70_r4"/>
    <property type="match status" value="1"/>
</dbReference>
<dbReference type="Pfam" id="PF04542">
    <property type="entry name" value="Sigma70_r2"/>
    <property type="match status" value="1"/>
</dbReference>
<dbReference type="InterPro" id="IPR036388">
    <property type="entry name" value="WH-like_DNA-bd_sf"/>
</dbReference>
<keyword evidence="4" id="KW-0238">DNA-binding</keyword>
<evidence type="ECO:0000313" key="9">
    <source>
        <dbReference type="Proteomes" id="UP000512167"/>
    </source>
</evidence>
<comment type="similarity">
    <text evidence="1">Belongs to the sigma-70 factor family. ECF subfamily.</text>
</comment>
<dbReference type="EMBL" id="CP051151">
    <property type="protein sequence ID" value="QLY40729.1"/>
    <property type="molecule type" value="Genomic_DNA"/>
</dbReference>
<protein>
    <submittedName>
        <fullName evidence="8">Sigma-70 family RNA polymerase sigma factor</fullName>
    </submittedName>
</protein>
<evidence type="ECO:0000259" key="6">
    <source>
        <dbReference type="Pfam" id="PF04542"/>
    </source>
</evidence>
<dbReference type="RefSeq" id="WP_312031577.1">
    <property type="nucleotide sequence ID" value="NZ_CP051151.1"/>
</dbReference>
<dbReference type="InterPro" id="IPR039425">
    <property type="entry name" value="RNA_pol_sigma-70-like"/>
</dbReference>
<sequence>MENCVDYNIIKEILNGDKNQFNQLIDKYYYEIFKFTYNQVNDVEKTKDVVQEIFMRIYKKLSKYNPKKASFRTWIYRIANNYCINYHRDHHKDQHLVLHGERISDSEDILNNLIKKEDVSYILDLMEKNLSQRNYKILILHFYSDLSQTDIGETMNLAPKTVRNIVSESIQKIRALVGGE</sequence>
<dbReference type="GO" id="GO:0003677">
    <property type="term" value="F:DNA binding"/>
    <property type="evidence" value="ECO:0007669"/>
    <property type="project" value="UniProtKB-KW"/>
</dbReference>
<keyword evidence="2" id="KW-0805">Transcription regulation</keyword>
<dbReference type="PANTHER" id="PTHR43133">
    <property type="entry name" value="RNA POLYMERASE ECF-TYPE SIGMA FACTO"/>
    <property type="match status" value="1"/>
</dbReference>